<keyword evidence="3" id="KW-1185">Reference proteome</keyword>
<protein>
    <submittedName>
        <fullName evidence="2">Uncharacterized protein</fullName>
    </submittedName>
</protein>
<organism evidence="2 3">
    <name type="scientific">Pelagomonas calceolata</name>
    <dbReference type="NCBI Taxonomy" id="35677"/>
    <lineage>
        <taxon>Eukaryota</taxon>
        <taxon>Sar</taxon>
        <taxon>Stramenopiles</taxon>
        <taxon>Ochrophyta</taxon>
        <taxon>Pelagophyceae</taxon>
        <taxon>Pelagomonadales</taxon>
        <taxon>Pelagomonadaceae</taxon>
        <taxon>Pelagomonas</taxon>
    </lineage>
</organism>
<dbReference type="Proteomes" id="UP000789595">
    <property type="component" value="Unassembled WGS sequence"/>
</dbReference>
<evidence type="ECO:0000313" key="3">
    <source>
        <dbReference type="Proteomes" id="UP000789595"/>
    </source>
</evidence>
<feature type="compositionally biased region" description="Low complexity" evidence="1">
    <location>
        <begin position="111"/>
        <end position="135"/>
    </location>
</feature>
<comment type="caution">
    <text evidence="2">The sequence shown here is derived from an EMBL/GenBank/DDBJ whole genome shotgun (WGS) entry which is preliminary data.</text>
</comment>
<feature type="region of interest" description="Disordered" evidence="1">
    <location>
        <begin position="1"/>
        <end position="246"/>
    </location>
</feature>
<sequence>MRRAPSLASPPPALRLPRARDRAAPPTVSSARERSPARLDTMGEPRAARLAREAARRKSAPETLAALRLPQAAPTTLAPVRHQPKLPSRNFAPNTLSPMACAAPGELFACSAPSPSSVASPPAAHVAAQRPSSARPGHRGGGRRSDRSRSDRSPSGGGARPRSAPRGGRRRSDTDLIFVDDARRPSWAEAMLEARRSPRAVAPPPERAPRRLGPLEPLYPNPARTARPSTPEKLVLRRPRQLAAVY</sequence>
<accession>A0A8J2SHJ6</accession>
<dbReference type="EMBL" id="CAKKNE010000002">
    <property type="protein sequence ID" value="CAH0368009.1"/>
    <property type="molecule type" value="Genomic_DNA"/>
</dbReference>
<feature type="compositionally biased region" description="Basic and acidic residues" evidence="1">
    <location>
        <begin position="31"/>
        <end position="60"/>
    </location>
</feature>
<feature type="compositionally biased region" description="Basic and acidic residues" evidence="1">
    <location>
        <begin position="143"/>
        <end position="152"/>
    </location>
</feature>
<gene>
    <name evidence="2" type="ORF">PECAL_2P10560</name>
</gene>
<reference evidence="2" key="1">
    <citation type="submission" date="2021-11" db="EMBL/GenBank/DDBJ databases">
        <authorList>
            <consortium name="Genoscope - CEA"/>
            <person name="William W."/>
        </authorList>
    </citation>
    <scope>NUCLEOTIDE SEQUENCE</scope>
</reference>
<feature type="compositionally biased region" description="Basic and acidic residues" evidence="1">
    <location>
        <begin position="170"/>
        <end position="196"/>
    </location>
</feature>
<name>A0A8J2SHJ6_9STRA</name>
<dbReference type="AlphaFoldDB" id="A0A8J2SHJ6"/>
<evidence type="ECO:0000313" key="2">
    <source>
        <dbReference type="EMBL" id="CAH0368009.1"/>
    </source>
</evidence>
<proteinExistence type="predicted"/>
<evidence type="ECO:0000256" key="1">
    <source>
        <dbReference type="SAM" id="MobiDB-lite"/>
    </source>
</evidence>